<organism evidence="2 3">
    <name type="scientific">Aphanothece cf. minutissima CCALA 015</name>
    <dbReference type="NCBI Taxonomy" id="2107695"/>
    <lineage>
        <taxon>Bacteria</taxon>
        <taxon>Bacillati</taxon>
        <taxon>Cyanobacteriota</taxon>
        <taxon>Cyanophyceae</taxon>
        <taxon>Oscillatoriophycideae</taxon>
        <taxon>Chroococcales</taxon>
        <taxon>Aphanothecaceae</taxon>
        <taxon>Aphanothece</taxon>
    </lineage>
</organism>
<sequence length="167" mass="18748">MASAVDHALRLRSLWTAWLLAMLFHVELGLMPLFHGISPEIHGHVAAAQLPLLFGAMLAYVLVPLATVVLIAYAASDPGQPRRWRHWRCAHFWMSVAYTLTNLPHLAADILVPDARADQIVLMLAMVLIGLLINREAWFWWRTQRGPMSPSRQATWAALADARPSRS</sequence>
<comment type="caution">
    <text evidence="2">The sequence shown here is derived from an EMBL/GenBank/DDBJ whole genome shotgun (WGS) entry which is preliminary data.</text>
</comment>
<protein>
    <recommendedName>
        <fullName evidence="4">Iron reductase</fullName>
    </recommendedName>
</protein>
<evidence type="ECO:0000313" key="3">
    <source>
        <dbReference type="Proteomes" id="UP000238218"/>
    </source>
</evidence>
<feature type="transmembrane region" description="Helical" evidence="1">
    <location>
        <begin position="120"/>
        <end position="141"/>
    </location>
</feature>
<reference evidence="2 3" key="2">
    <citation type="submission" date="2018-03" db="EMBL/GenBank/DDBJ databases">
        <title>The ancient ancestry and fast evolution of plastids.</title>
        <authorList>
            <person name="Moore K.R."/>
            <person name="Magnabosco C."/>
            <person name="Momper L."/>
            <person name="Gold D.A."/>
            <person name="Bosak T."/>
            <person name="Fournier G.P."/>
        </authorList>
    </citation>
    <scope>NUCLEOTIDE SEQUENCE [LARGE SCALE GENOMIC DNA]</scope>
    <source>
        <strain evidence="2 3">CCALA 015</strain>
    </source>
</reference>
<accession>A0ABX5F448</accession>
<keyword evidence="1" id="KW-0472">Membrane</keyword>
<dbReference type="RefSeq" id="WP_106222875.1">
    <property type="nucleotide sequence ID" value="NZ_PVWP01000012.1"/>
</dbReference>
<feature type="transmembrane region" description="Helical" evidence="1">
    <location>
        <begin position="54"/>
        <end position="75"/>
    </location>
</feature>
<keyword evidence="1" id="KW-1133">Transmembrane helix</keyword>
<keyword evidence="3" id="KW-1185">Reference proteome</keyword>
<dbReference type="EMBL" id="PVWP01000012">
    <property type="protein sequence ID" value="PSB36111.1"/>
    <property type="molecule type" value="Genomic_DNA"/>
</dbReference>
<reference evidence="2 3" key="1">
    <citation type="submission" date="2018-02" db="EMBL/GenBank/DDBJ databases">
        <authorList>
            <person name="Moore K."/>
            <person name="Momper L."/>
        </authorList>
    </citation>
    <scope>NUCLEOTIDE SEQUENCE [LARGE SCALE GENOMIC DNA]</scope>
    <source>
        <strain evidence="2 3">CCALA 015</strain>
    </source>
</reference>
<evidence type="ECO:0008006" key="4">
    <source>
        <dbReference type="Google" id="ProtNLM"/>
    </source>
</evidence>
<gene>
    <name evidence="2" type="ORF">C7B81_15180</name>
</gene>
<evidence type="ECO:0000256" key="1">
    <source>
        <dbReference type="SAM" id="Phobius"/>
    </source>
</evidence>
<keyword evidence="1" id="KW-0812">Transmembrane</keyword>
<evidence type="ECO:0000313" key="2">
    <source>
        <dbReference type="EMBL" id="PSB36111.1"/>
    </source>
</evidence>
<name>A0ABX5F448_9CHRO</name>
<feature type="transmembrane region" description="Helical" evidence="1">
    <location>
        <begin position="12"/>
        <end position="34"/>
    </location>
</feature>
<dbReference type="Proteomes" id="UP000238218">
    <property type="component" value="Unassembled WGS sequence"/>
</dbReference>
<proteinExistence type="predicted"/>